<protein>
    <recommendedName>
        <fullName evidence="3">IrrE N-terminal-like domain-containing protein</fullName>
    </recommendedName>
</protein>
<sequence>MSDRKLRRRCRALLRELDVRPPLDVRELCDRLARQRGRPIRLVDHPIKVPGPFGLWFMTASMDVIFYQRQTSRPHQDHIILHEIGHIIADHPSDEGDDQVWEVLTPDERPGGSTRALRRTCYDSAYEREAELIATVILEWASVLNPLYPAGTERLGASLSHHQGWL</sequence>
<dbReference type="EMBL" id="BOQL01000010">
    <property type="protein sequence ID" value="GIM64328.1"/>
    <property type="molecule type" value="Genomic_DNA"/>
</dbReference>
<evidence type="ECO:0008006" key="3">
    <source>
        <dbReference type="Google" id="ProtNLM"/>
    </source>
</evidence>
<keyword evidence="2" id="KW-1185">Reference proteome</keyword>
<dbReference type="RefSeq" id="WP_246594905.1">
    <property type="nucleotide sequence ID" value="NZ_BAABEA010000007.1"/>
</dbReference>
<comment type="caution">
    <text evidence="1">The sequence shown here is derived from an EMBL/GenBank/DDBJ whole genome shotgun (WGS) entry which is preliminary data.</text>
</comment>
<dbReference type="AlphaFoldDB" id="A0A919S3N8"/>
<dbReference type="Proteomes" id="UP000681340">
    <property type="component" value="Unassembled WGS sequence"/>
</dbReference>
<name>A0A919S3N8_9ACTN</name>
<proteinExistence type="predicted"/>
<evidence type="ECO:0000313" key="2">
    <source>
        <dbReference type="Proteomes" id="UP000681340"/>
    </source>
</evidence>
<organism evidence="1 2">
    <name type="scientific">Actinoplanes auranticolor</name>
    <dbReference type="NCBI Taxonomy" id="47988"/>
    <lineage>
        <taxon>Bacteria</taxon>
        <taxon>Bacillati</taxon>
        <taxon>Actinomycetota</taxon>
        <taxon>Actinomycetes</taxon>
        <taxon>Micromonosporales</taxon>
        <taxon>Micromonosporaceae</taxon>
        <taxon>Actinoplanes</taxon>
    </lineage>
</organism>
<reference evidence="1" key="1">
    <citation type="submission" date="2021-03" db="EMBL/GenBank/DDBJ databases">
        <title>Whole genome shotgun sequence of Actinoplanes auranticolor NBRC 12245.</title>
        <authorList>
            <person name="Komaki H."/>
            <person name="Tamura T."/>
        </authorList>
    </citation>
    <scope>NUCLEOTIDE SEQUENCE</scope>
    <source>
        <strain evidence="1">NBRC 12245</strain>
    </source>
</reference>
<evidence type="ECO:0000313" key="1">
    <source>
        <dbReference type="EMBL" id="GIM64328.1"/>
    </source>
</evidence>
<accession>A0A919S3N8</accession>
<gene>
    <name evidence="1" type="ORF">Aau02nite_09700</name>
</gene>